<dbReference type="Pfam" id="PF21338">
    <property type="entry name" value="Top1B_N_bact"/>
    <property type="match status" value="1"/>
</dbReference>
<dbReference type="GO" id="GO:0003677">
    <property type="term" value="F:DNA binding"/>
    <property type="evidence" value="ECO:0007669"/>
    <property type="project" value="InterPro"/>
</dbReference>
<dbReference type="InterPro" id="IPR049331">
    <property type="entry name" value="Top1B_N_bact"/>
</dbReference>
<dbReference type="PROSITE" id="PS52038">
    <property type="entry name" value="TOPO_IB_2"/>
    <property type="match status" value="1"/>
</dbReference>
<name>A0A219B7G4_9SPHN</name>
<dbReference type="Proteomes" id="UP000198462">
    <property type="component" value="Unassembled WGS sequence"/>
</dbReference>
<feature type="domain" description="DNA topoisomerase I catalytic core eukaryotic-type" evidence="1">
    <location>
        <begin position="87"/>
        <end position="257"/>
    </location>
</feature>
<evidence type="ECO:0000313" key="4">
    <source>
        <dbReference type="Proteomes" id="UP000198462"/>
    </source>
</evidence>
<dbReference type="SUPFAM" id="SSF55869">
    <property type="entry name" value="DNA topoisomerase I domain"/>
    <property type="match status" value="1"/>
</dbReference>
<dbReference type="Gene3D" id="1.10.132.120">
    <property type="match status" value="1"/>
</dbReference>
<dbReference type="Gene3D" id="3.30.66.10">
    <property type="entry name" value="DNA topoisomerase I domain"/>
    <property type="match status" value="1"/>
</dbReference>
<evidence type="ECO:0000259" key="2">
    <source>
        <dbReference type="Pfam" id="PF21338"/>
    </source>
</evidence>
<sequence length="333" mass="37459">MNSLPSGLVYSHDTQPGFTRQRRGKGWAYLDSGGAPIKDGAVVERLTSLAVPPAYSDVWYCRLDNGHLQATGRDERGRKQYRYHPDFRAFREADKFSRTAEFGANLPALRERVEADLRRRSLSFERMVAATVRMLDVGALRIGNRDYARLNGAFGATTLTKDHADVRGESIYLEYRAKGGKERKVRLSDGSLARLARRCEDLPGQHLFAWQDEEDRVRGVSSDEVNDYIRAEMGEAFTAKNFRTWHASAIAYYEIVKARGDITLKAMLTPVAERLGNTITISRKSYVHPELIEFVKSGKAASVGEAGLQLPRKSKYLASYERGLIDFLDGRAD</sequence>
<keyword evidence="3" id="KW-0413">Isomerase</keyword>
<dbReference type="RefSeq" id="WP_088713005.1">
    <property type="nucleotide sequence ID" value="NZ_NFZT01000001.1"/>
</dbReference>
<accession>A0A219B7G4</accession>
<proteinExistence type="predicted"/>
<evidence type="ECO:0000313" key="3">
    <source>
        <dbReference type="EMBL" id="OWV34305.1"/>
    </source>
</evidence>
<evidence type="ECO:0000259" key="1">
    <source>
        <dbReference type="Pfam" id="PF01028"/>
    </source>
</evidence>
<comment type="caution">
    <text evidence="3">The sequence shown here is derived from an EMBL/GenBank/DDBJ whole genome shotgun (WGS) entry which is preliminary data.</text>
</comment>
<dbReference type="SUPFAM" id="SSF56349">
    <property type="entry name" value="DNA breaking-rejoining enzymes"/>
    <property type="match status" value="1"/>
</dbReference>
<reference evidence="4" key="1">
    <citation type="submission" date="2017-05" db="EMBL/GenBank/DDBJ databases">
        <authorList>
            <person name="Lin X."/>
        </authorList>
    </citation>
    <scope>NUCLEOTIDE SEQUENCE [LARGE SCALE GENOMIC DNA]</scope>
    <source>
        <strain evidence="4">JLT2012</strain>
    </source>
</reference>
<dbReference type="Pfam" id="PF01028">
    <property type="entry name" value="Topoisom_I"/>
    <property type="match status" value="1"/>
</dbReference>
<organism evidence="3 4">
    <name type="scientific">Pacificimonas flava</name>
    <dbReference type="NCBI Taxonomy" id="1234595"/>
    <lineage>
        <taxon>Bacteria</taxon>
        <taxon>Pseudomonadati</taxon>
        <taxon>Pseudomonadota</taxon>
        <taxon>Alphaproteobacteria</taxon>
        <taxon>Sphingomonadales</taxon>
        <taxon>Sphingosinicellaceae</taxon>
        <taxon>Pacificimonas</taxon>
    </lineage>
</organism>
<dbReference type="AlphaFoldDB" id="A0A219B7G4"/>
<gene>
    <name evidence="3" type="ORF">B5C34_13110</name>
</gene>
<feature type="domain" description="DNA topoisomerase IB N-terminal" evidence="2">
    <location>
        <begin position="26"/>
        <end position="74"/>
    </location>
</feature>
<dbReference type="Gene3D" id="3.90.15.10">
    <property type="entry name" value="Topoisomerase I, Chain A, domain 3"/>
    <property type="match status" value="1"/>
</dbReference>
<dbReference type="OrthoDB" id="9778962at2"/>
<dbReference type="GO" id="GO:0003917">
    <property type="term" value="F:DNA topoisomerase type I (single strand cut, ATP-independent) activity"/>
    <property type="evidence" value="ECO:0007669"/>
    <property type="project" value="InterPro"/>
</dbReference>
<dbReference type="InterPro" id="IPR014711">
    <property type="entry name" value="TopoI_cat_a-hlx-sub_euk"/>
</dbReference>
<dbReference type="EMBL" id="NFZT01000001">
    <property type="protein sequence ID" value="OWV34305.1"/>
    <property type="molecule type" value="Genomic_DNA"/>
</dbReference>
<protein>
    <submittedName>
        <fullName evidence="3">DNA topoisomerase</fullName>
    </submittedName>
</protein>
<dbReference type="GO" id="GO:0006265">
    <property type="term" value="P:DNA topological change"/>
    <property type="evidence" value="ECO:0007669"/>
    <property type="project" value="InterPro"/>
</dbReference>
<dbReference type="InterPro" id="IPR013500">
    <property type="entry name" value="TopoI_cat_euk"/>
</dbReference>
<keyword evidence="4" id="KW-1185">Reference proteome</keyword>
<dbReference type="InterPro" id="IPR011010">
    <property type="entry name" value="DNA_brk_join_enz"/>
</dbReference>
<dbReference type="InterPro" id="IPR035447">
    <property type="entry name" value="DNA_topo_I_N_sf"/>
</dbReference>